<dbReference type="EMBL" id="GGEC01064586">
    <property type="protein sequence ID" value="MBX45070.1"/>
    <property type="molecule type" value="Transcribed_RNA"/>
</dbReference>
<keyword evidence="1" id="KW-0472">Membrane</keyword>
<dbReference type="AlphaFoldDB" id="A0A2P2NRP0"/>
<evidence type="ECO:0000313" key="2">
    <source>
        <dbReference type="EMBL" id="MBX45070.1"/>
    </source>
</evidence>
<organism evidence="2">
    <name type="scientific">Rhizophora mucronata</name>
    <name type="common">Asiatic mangrove</name>
    <dbReference type="NCBI Taxonomy" id="61149"/>
    <lineage>
        <taxon>Eukaryota</taxon>
        <taxon>Viridiplantae</taxon>
        <taxon>Streptophyta</taxon>
        <taxon>Embryophyta</taxon>
        <taxon>Tracheophyta</taxon>
        <taxon>Spermatophyta</taxon>
        <taxon>Magnoliopsida</taxon>
        <taxon>eudicotyledons</taxon>
        <taxon>Gunneridae</taxon>
        <taxon>Pentapetalae</taxon>
        <taxon>rosids</taxon>
        <taxon>fabids</taxon>
        <taxon>Malpighiales</taxon>
        <taxon>Rhizophoraceae</taxon>
        <taxon>Rhizophora</taxon>
    </lineage>
</organism>
<accession>A0A2P2NRP0</accession>
<sequence length="88" mass="10462">MLPRFMAQVYGDLSLILQQTNQISKIFVMYHFWFTFLSLSFILTCAEYFACCEETHPGFWLSQRNGLRRCEIAYISQGTQNDHRTYSF</sequence>
<keyword evidence="1" id="KW-0812">Transmembrane</keyword>
<keyword evidence="1" id="KW-1133">Transmembrane helix</keyword>
<evidence type="ECO:0000256" key="1">
    <source>
        <dbReference type="SAM" id="Phobius"/>
    </source>
</evidence>
<feature type="transmembrane region" description="Helical" evidence="1">
    <location>
        <begin position="27"/>
        <end position="49"/>
    </location>
</feature>
<reference evidence="2" key="1">
    <citation type="submission" date="2018-02" db="EMBL/GenBank/DDBJ databases">
        <title>Rhizophora mucronata_Transcriptome.</title>
        <authorList>
            <person name="Meera S.P."/>
            <person name="Sreeshan A."/>
            <person name="Augustine A."/>
        </authorList>
    </citation>
    <scope>NUCLEOTIDE SEQUENCE</scope>
    <source>
        <tissue evidence="2">Leaf</tissue>
    </source>
</reference>
<protein>
    <submittedName>
        <fullName evidence="2">Uncharacterized protein</fullName>
    </submittedName>
</protein>
<name>A0A2P2NRP0_RHIMU</name>
<proteinExistence type="predicted"/>